<dbReference type="GO" id="GO:0016491">
    <property type="term" value="F:oxidoreductase activity"/>
    <property type="evidence" value="ECO:0007669"/>
    <property type="project" value="UniProtKB-KW"/>
</dbReference>
<dbReference type="InterPro" id="IPR002347">
    <property type="entry name" value="SDR_fam"/>
</dbReference>
<evidence type="ECO:0000313" key="2">
    <source>
        <dbReference type="EMBL" id="GBP85328.1"/>
    </source>
</evidence>
<dbReference type="STRING" id="151549.A0A4C1ZBX7"/>
<dbReference type="InterPro" id="IPR036291">
    <property type="entry name" value="NAD(P)-bd_dom_sf"/>
</dbReference>
<dbReference type="PRINTS" id="PR00080">
    <property type="entry name" value="SDRFAMILY"/>
</dbReference>
<comment type="caution">
    <text evidence="2">The sequence shown here is derived from an EMBL/GenBank/DDBJ whole genome shotgun (WGS) entry which is preliminary data.</text>
</comment>
<sequence>MLRWFGHLEKTNESRFVKQIYRVKLSDGKVGKGRPRKFYPDHNIERECEDLGGVQPLTIVADVSKDEEAKAIVQKTVEHHGKLDVLVNNAGIGSFSSILDTNYVTEFDRIMATNLRAAVVTTNAALPYLIESKGNIINISSISGVCPTPAMSHYGTSKAALDHFSRSVAAEAAFKGVRVNIVSPGPAKTDMNQTMDVSDEQVEMLGKSTPLGFLIKSEEIGELVLYLSSDKAKSITGSTFVIDVGSTLQGLTSSMELMK</sequence>
<evidence type="ECO:0000313" key="3">
    <source>
        <dbReference type="Proteomes" id="UP000299102"/>
    </source>
</evidence>
<gene>
    <name evidence="2" type="primary">gdhA</name>
    <name evidence="2" type="ORF">EVAR_99414_1</name>
</gene>
<dbReference type="PROSITE" id="PS00061">
    <property type="entry name" value="ADH_SHORT"/>
    <property type="match status" value="1"/>
</dbReference>
<proteinExistence type="predicted"/>
<dbReference type="PANTHER" id="PTHR43975">
    <property type="entry name" value="ZGC:101858"/>
    <property type="match status" value="1"/>
</dbReference>
<dbReference type="CDD" id="cd05233">
    <property type="entry name" value="SDR_c"/>
    <property type="match status" value="1"/>
</dbReference>
<dbReference type="PRINTS" id="PR00081">
    <property type="entry name" value="GDHRDH"/>
</dbReference>
<dbReference type="Gene3D" id="3.40.50.720">
    <property type="entry name" value="NAD(P)-binding Rossmann-like Domain"/>
    <property type="match status" value="1"/>
</dbReference>
<dbReference type="InterPro" id="IPR020904">
    <property type="entry name" value="Sc_DH/Rdtase_CS"/>
</dbReference>
<evidence type="ECO:0000256" key="1">
    <source>
        <dbReference type="ARBA" id="ARBA00023002"/>
    </source>
</evidence>
<dbReference type="OrthoDB" id="47007at2759"/>
<reference evidence="2 3" key="1">
    <citation type="journal article" date="2019" name="Commun. Biol.">
        <title>The bagworm genome reveals a unique fibroin gene that provides high tensile strength.</title>
        <authorList>
            <person name="Kono N."/>
            <person name="Nakamura H."/>
            <person name="Ohtoshi R."/>
            <person name="Tomita M."/>
            <person name="Numata K."/>
            <person name="Arakawa K."/>
        </authorList>
    </citation>
    <scope>NUCLEOTIDE SEQUENCE [LARGE SCALE GENOMIC DNA]</scope>
</reference>
<protein>
    <submittedName>
        <fullName evidence="2">Glucose 1-dehydrogenase A</fullName>
    </submittedName>
</protein>
<dbReference type="AlphaFoldDB" id="A0A4C1ZBX7"/>
<dbReference type="SUPFAM" id="SSF51735">
    <property type="entry name" value="NAD(P)-binding Rossmann-fold domains"/>
    <property type="match status" value="1"/>
</dbReference>
<dbReference type="Pfam" id="PF13561">
    <property type="entry name" value="adh_short_C2"/>
    <property type="match status" value="1"/>
</dbReference>
<name>A0A4C1ZBX7_EUMVA</name>
<dbReference type="FunFam" id="3.40.50.720:FF:000084">
    <property type="entry name" value="Short-chain dehydrogenase reductase"/>
    <property type="match status" value="1"/>
</dbReference>
<dbReference type="EMBL" id="BGZK01001730">
    <property type="protein sequence ID" value="GBP85328.1"/>
    <property type="molecule type" value="Genomic_DNA"/>
</dbReference>
<keyword evidence="3" id="KW-1185">Reference proteome</keyword>
<dbReference type="PANTHER" id="PTHR43975:SF2">
    <property type="entry name" value="EG:BACR7A4.14 PROTEIN-RELATED"/>
    <property type="match status" value="1"/>
</dbReference>
<dbReference type="Proteomes" id="UP000299102">
    <property type="component" value="Unassembled WGS sequence"/>
</dbReference>
<accession>A0A4C1ZBX7</accession>
<organism evidence="2 3">
    <name type="scientific">Eumeta variegata</name>
    <name type="common">Bagworm moth</name>
    <name type="synonym">Eumeta japonica</name>
    <dbReference type="NCBI Taxonomy" id="151549"/>
    <lineage>
        <taxon>Eukaryota</taxon>
        <taxon>Metazoa</taxon>
        <taxon>Ecdysozoa</taxon>
        <taxon>Arthropoda</taxon>
        <taxon>Hexapoda</taxon>
        <taxon>Insecta</taxon>
        <taxon>Pterygota</taxon>
        <taxon>Neoptera</taxon>
        <taxon>Endopterygota</taxon>
        <taxon>Lepidoptera</taxon>
        <taxon>Glossata</taxon>
        <taxon>Ditrysia</taxon>
        <taxon>Tineoidea</taxon>
        <taxon>Psychidae</taxon>
        <taxon>Oiketicinae</taxon>
        <taxon>Eumeta</taxon>
    </lineage>
</organism>
<keyword evidence="1" id="KW-0560">Oxidoreductase</keyword>